<name>A0AC60P391_IXOPE</name>
<reference evidence="1 2" key="1">
    <citation type="journal article" date="2020" name="Cell">
        <title>Large-Scale Comparative Analyses of Tick Genomes Elucidate Their Genetic Diversity and Vector Capacities.</title>
        <authorList>
            <consortium name="Tick Genome and Microbiome Consortium (TIGMIC)"/>
            <person name="Jia N."/>
            <person name="Wang J."/>
            <person name="Shi W."/>
            <person name="Du L."/>
            <person name="Sun Y."/>
            <person name="Zhan W."/>
            <person name="Jiang J.F."/>
            <person name="Wang Q."/>
            <person name="Zhang B."/>
            <person name="Ji P."/>
            <person name="Bell-Sakyi L."/>
            <person name="Cui X.M."/>
            <person name="Yuan T.T."/>
            <person name="Jiang B.G."/>
            <person name="Yang W.F."/>
            <person name="Lam T.T."/>
            <person name="Chang Q.C."/>
            <person name="Ding S.J."/>
            <person name="Wang X.J."/>
            <person name="Zhu J.G."/>
            <person name="Ruan X.D."/>
            <person name="Zhao L."/>
            <person name="Wei J.T."/>
            <person name="Ye R.Z."/>
            <person name="Que T.C."/>
            <person name="Du C.H."/>
            <person name="Zhou Y.H."/>
            <person name="Cheng J.X."/>
            <person name="Dai P.F."/>
            <person name="Guo W.B."/>
            <person name="Han X.H."/>
            <person name="Huang E.J."/>
            <person name="Li L.F."/>
            <person name="Wei W."/>
            <person name="Gao Y.C."/>
            <person name="Liu J.Z."/>
            <person name="Shao H.Z."/>
            <person name="Wang X."/>
            <person name="Wang C.C."/>
            <person name="Yang T.C."/>
            <person name="Huo Q.B."/>
            <person name="Li W."/>
            <person name="Chen H.Y."/>
            <person name="Chen S.E."/>
            <person name="Zhou L.G."/>
            <person name="Ni X.B."/>
            <person name="Tian J.H."/>
            <person name="Sheng Y."/>
            <person name="Liu T."/>
            <person name="Pan Y.S."/>
            <person name="Xia L.Y."/>
            <person name="Li J."/>
            <person name="Zhao F."/>
            <person name="Cao W.C."/>
        </authorList>
    </citation>
    <scope>NUCLEOTIDE SEQUENCE [LARGE SCALE GENOMIC DNA]</scope>
    <source>
        <strain evidence="1">Iper-2018</strain>
    </source>
</reference>
<comment type="caution">
    <text evidence="1">The sequence shown here is derived from an EMBL/GenBank/DDBJ whole genome shotgun (WGS) entry which is preliminary data.</text>
</comment>
<evidence type="ECO:0000313" key="1">
    <source>
        <dbReference type="EMBL" id="KAG0413878.1"/>
    </source>
</evidence>
<protein>
    <submittedName>
        <fullName evidence="1">Uncharacterized protein</fullName>
    </submittedName>
</protein>
<evidence type="ECO:0000313" key="2">
    <source>
        <dbReference type="Proteomes" id="UP000805193"/>
    </source>
</evidence>
<gene>
    <name evidence="1" type="ORF">HPB47_008973</name>
</gene>
<proteinExistence type="predicted"/>
<dbReference type="EMBL" id="JABSTQ010011226">
    <property type="protein sequence ID" value="KAG0413878.1"/>
    <property type="molecule type" value="Genomic_DNA"/>
</dbReference>
<accession>A0AC60P391</accession>
<sequence>MLKTGYYADSDTEAQAWMEELRSIGEARKKRKPNFKGASKKKKQSGNRSNVHHSNNNPRPTMCSNHAKQYRFANPLDLNNQPPPSKTVMASRLLNNAPFRILQWNCRGLATRKAELLTRLAQASIYVRRGVSHIKIDTMNWCTTTQEVVAVRVALDGTTKRLLIVSTYVRPLHAAYDVDMNTPTPDTHLLSLWDRRTAALTKYRRHKRRCYLKRLTPLTKEASTYAQTLNLTRWIAHCESFDRTTKLGEVSRTFNAMYGKRKSCSPTPRKISWISLAQHSSRNLTISYPPMYIDPWVK</sequence>
<dbReference type="Proteomes" id="UP000805193">
    <property type="component" value="Unassembled WGS sequence"/>
</dbReference>
<organism evidence="1 2">
    <name type="scientific">Ixodes persulcatus</name>
    <name type="common">Taiga tick</name>
    <dbReference type="NCBI Taxonomy" id="34615"/>
    <lineage>
        <taxon>Eukaryota</taxon>
        <taxon>Metazoa</taxon>
        <taxon>Ecdysozoa</taxon>
        <taxon>Arthropoda</taxon>
        <taxon>Chelicerata</taxon>
        <taxon>Arachnida</taxon>
        <taxon>Acari</taxon>
        <taxon>Parasitiformes</taxon>
        <taxon>Ixodida</taxon>
        <taxon>Ixodoidea</taxon>
        <taxon>Ixodidae</taxon>
        <taxon>Ixodinae</taxon>
        <taxon>Ixodes</taxon>
    </lineage>
</organism>
<keyword evidence="2" id="KW-1185">Reference proteome</keyword>